<accession>A0A3L6QWT4</accession>
<protein>
    <submittedName>
        <fullName evidence="2">Uncharacterized protein</fullName>
    </submittedName>
</protein>
<name>A0A3L6QWT4_PANMI</name>
<feature type="compositionally biased region" description="Pro residues" evidence="1">
    <location>
        <begin position="43"/>
        <end position="56"/>
    </location>
</feature>
<feature type="region of interest" description="Disordered" evidence="1">
    <location>
        <begin position="91"/>
        <end position="121"/>
    </location>
</feature>
<dbReference type="OrthoDB" id="10569009at2759"/>
<sequence>MRSESIADPHPFGAFPVPNPIASPNGSSSSRAAWGSADVRPAPCSPPLPSGLPPPYSSAALPSAATQITNHSIKACRCALNQGPTKLREAAALTDSRPQKSRSSLARRSSVFRSPKSNSRC</sequence>
<dbReference type="AlphaFoldDB" id="A0A3L6QWT4"/>
<feature type="region of interest" description="Disordered" evidence="1">
    <location>
        <begin position="1"/>
        <end position="57"/>
    </location>
</feature>
<feature type="compositionally biased region" description="Polar residues" evidence="1">
    <location>
        <begin position="101"/>
        <end position="121"/>
    </location>
</feature>
<keyword evidence="3" id="KW-1185">Reference proteome</keyword>
<evidence type="ECO:0000313" key="3">
    <source>
        <dbReference type="Proteomes" id="UP000275267"/>
    </source>
</evidence>
<proteinExistence type="predicted"/>
<reference evidence="3" key="1">
    <citation type="journal article" date="2019" name="Nat. Commun.">
        <title>The genome of broomcorn millet.</title>
        <authorList>
            <person name="Zou C."/>
            <person name="Miki D."/>
            <person name="Li D."/>
            <person name="Tang Q."/>
            <person name="Xiao L."/>
            <person name="Rajput S."/>
            <person name="Deng P."/>
            <person name="Jia W."/>
            <person name="Huang R."/>
            <person name="Zhang M."/>
            <person name="Sun Y."/>
            <person name="Hu J."/>
            <person name="Fu X."/>
            <person name="Schnable P.S."/>
            <person name="Li F."/>
            <person name="Zhang H."/>
            <person name="Feng B."/>
            <person name="Zhu X."/>
            <person name="Liu R."/>
            <person name="Schnable J.C."/>
            <person name="Zhu J.-K."/>
            <person name="Zhang H."/>
        </authorList>
    </citation>
    <scope>NUCLEOTIDE SEQUENCE [LARGE SCALE GENOMIC DNA]</scope>
</reference>
<comment type="caution">
    <text evidence="2">The sequence shown here is derived from an EMBL/GenBank/DDBJ whole genome shotgun (WGS) entry which is preliminary data.</text>
</comment>
<evidence type="ECO:0000256" key="1">
    <source>
        <dbReference type="SAM" id="MobiDB-lite"/>
    </source>
</evidence>
<dbReference type="EMBL" id="PQIB02000010">
    <property type="protein sequence ID" value="RLM91420.1"/>
    <property type="molecule type" value="Genomic_DNA"/>
</dbReference>
<gene>
    <name evidence="2" type="ORF">C2845_PM08G15180</name>
</gene>
<organism evidence="2 3">
    <name type="scientific">Panicum miliaceum</name>
    <name type="common">Proso millet</name>
    <name type="synonym">Broomcorn millet</name>
    <dbReference type="NCBI Taxonomy" id="4540"/>
    <lineage>
        <taxon>Eukaryota</taxon>
        <taxon>Viridiplantae</taxon>
        <taxon>Streptophyta</taxon>
        <taxon>Embryophyta</taxon>
        <taxon>Tracheophyta</taxon>
        <taxon>Spermatophyta</taxon>
        <taxon>Magnoliopsida</taxon>
        <taxon>Liliopsida</taxon>
        <taxon>Poales</taxon>
        <taxon>Poaceae</taxon>
        <taxon>PACMAD clade</taxon>
        <taxon>Panicoideae</taxon>
        <taxon>Panicodae</taxon>
        <taxon>Paniceae</taxon>
        <taxon>Panicinae</taxon>
        <taxon>Panicum</taxon>
        <taxon>Panicum sect. Panicum</taxon>
    </lineage>
</organism>
<feature type="compositionally biased region" description="Low complexity" evidence="1">
    <location>
        <begin position="26"/>
        <end position="37"/>
    </location>
</feature>
<dbReference type="Proteomes" id="UP000275267">
    <property type="component" value="Unassembled WGS sequence"/>
</dbReference>
<evidence type="ECO:0000313" key="2">
    <source>
        <dbReference type="EMBL" id="RLM91420.1"/>
    </source>
</evidence>